<evidence type="ECO:0008006" key="4">
    <source>
        <dbReference type="Google" id="ProtNLM"/>
    </source>
</evidence>
<reference evidence="2 3" key="1">
    <citation type="submission" date="2021-07" db="EMBL/GenBank/DDBJ databases">
        <title>Genome data of Colletotrichum spaethianum.</title>
        <authorList>
            <person name="Utami Y.D."/>
            <person name="Hiruma K."/>
        </authorList>
    </citation>
    <scope>NUCLEOTIDE SEQUENCE [LARGE SCALE GENOMIC DNA]</scope>
    <source>
        <strain evidence="2 3">MAFF 242679</strain>
    </source>
</reference>
<evidence type="ECO:0000256" key="1">
    <source>
        <dbReference type="SAM" id="MobiDB-lite"/>
    </source>
</evidence>
<feature type="region of interest" description="Disordered" evidence="1">
    <location>
        <begin position="209"/>
        <end position="245"/>
    </location>
</feature>
<keyword evidence="3" id="KW-1185">Reference proteome</keyword>
<dbReference type="AlphaFoldDB" id="A0AA37H159"/>
<feature type="region of interest" description="Disordered" evidence="1">
    <location>
        <begin position="400"/>
        <end position="429"/>
    </location>
</feature>
<feature type="compositionally biased region" description="Low complexity" evidence="1">
    <location>
        <begin position="217"/>
        <end position="228"/>
    </location>
</feature>
<accession>A0AA37H159</accession>
<feature type="compositionally biased region" description="Polar residues" evidence="1">
    <location>
        <begin position="533"/>
        <end position="552"/>
    </location>
</feature>
<dbReference type="EMBL" id="BPPX01000068">
    <property type="protein sequence ID" value="GJC91085.1"/>
    <property type="molecule type" value="Genomic_DNA"/>
</dbReference>
<feature type="region of interest" description="Disordered" evidence="1">
    <location>
        <begin position="119"/>
        <end position="185"/>
    </location>
</feature>
<feature type="region of interest" description="Disordered" evidence="1">
    <location>
        <begin position="512"/>
        <end position="552"/>
    </location>
</feature>
<feature type="compositionally biased region" description="Low complexity" evidence="1">
    <location>
        <begin position="119"/>
        <end position="131"/>
    </location>
</feature>
<feature type="compositionally biased region" description="Polar residues" evidence="1">
    <location>
        <begin position="413"/>
        <end position="429"/>
    </location>
</feature>
<comment type="caution">
    <text evidence="2">The sequence shown here is derived from an EMBL/GenBank/DDBJ whole genome shotgun (WGS) entry which is preliminary data.</text>
</comment>
<organism evidence="2 3">
    <name type="scientific">Colletotrichum liriopes</name>
    <dbReference type="NCBI Taxonomy" id="708192"/>
    <lineage>
        <taxon>Eukaryota</taxon>
        <taxon>Fungi</taxon>
        <taxon>Dikarya</taxon>
        <taxon>Ascomycota</taxon>
        <taxon>Pezizomycotina</taxon>
        <taxon>Sordariomycetes</taxon>
        <taxon>Hypocreomycetidae</taxon>
        <taxon>Glomerellales</taxon>
        <taxon>Glomerellaceae</taxon>
        <taxon>Colletotrichum</taxon>
        <taxon>Colletotrichum spaethianum species complex</taxon>
    </lineage>
</organism>
<name>A0AA37H159_9PEZI</name>
<dbReference type="Proteomes" id="UP001055172">
    <property type="component" value="Unassembled WGS sequence"/>
</dbReference>
<evidence type="ECO:0000313" key="2">
    <source>
        <dbReference type="EMBL" id="GJC91085.1"/>
    </source>
</evidence>
<evidence type="ECO:0000313" key="3">
    <source>
        <dbReference type="Proteomes" id="UP001055172"/>
    </source>
</evidence>
<protein>
    <recommendedName>
        <fullName evidence="4">Transcription factor Cys6</fullName>
    </recommendedName>
</protein>
<feature type="compositionally biased region" description="Polar residues" evidence="1">
    <location>
        <begin position="726"/>
        <end position="743"/>
    </location>
</feature>
<gene>
    <name evidence="2" type="ORF">ColLi_13923</name>
</gene>
<sequence length="791" mass="84680">MSGVIHNNTAAALHGFSISQPFLGAALQFYPEMGTQQLDDLINAYVPGSGSILEKRATVSMDFFAYSQLTGETFKYYAVAGQSFSSTTSSAGSSPMQDSSCSSNFVSPVISDWSWSQSTPSSASVSTPASVTHEAMPSKPSRKAASSAGKSQASDFSHLPGMKIMTKDGRDVTNSASRGCKTKEQRDHAHLMRIIKACDACKKKKVRCDPSHKKRSAAQYQSTSTSAAPGRLAKKVKTSAKDLRVATERSPERYTAFAAPSLVSEQSAAGLEVPDMSIGLPESWGTFVQFDEESIDFSPFNYDFFFDPAGHLTPESSQSPTTPSMVFFQPQGGVDTMQNPGISKPFPDELDVRPATLPYLDSSAPANNYVDFNLYSPEASFLDDDVALLTDIGSAVDRDRGTLPQYSGLAQGRRSSSSPEADINPSSVASDDHVVIDYGATPGGSLLGGSNIEDRRCSIPRGGIRPASTALSGGLDNLDSFTGEQSALQVRNIYLTRRQLVLIIKQSEPVSQGNVSSSFSSAQTVRASHVTDGDTQPNPSQGPLPHATSSSAGVLYGRTAPHAITTAAVVRIPDSSVTTPPGFSSELEELSHYAQTTAAATDSGDRRVTDSWTTHTLPDVHLQVSTPRLSETRNTAAPLSFECSVSQVFGLSGVQSLVAMATGDSFVWKRRARVDESSSSQLLICTVLLVAAFGIFTGWLEAQTTVYAFLKVAFGLTLYGVYQSTSSHYDSRPQQSRLSTTPKPQGFSDGARLLSCVSTRLRHTCRQNQHAHCRVIPARTLRILGLTQGFS</sequence>
<feature type="compositionally biased region" description="Low complexity" evidence="1">
    <location>
        <begin position="143"/>
        <end position="154"/>
    </location>
</feature>
<feature type="region of interest" description="Disordered" evidence="1">
    <location>
        <begin position="726"/>
        <end position="747"/>
    </location>
</feature>
<proteinExistence type="predicted"/>